<comment type="subunit">
    <text evidence="1">Homotetramer.</text>
</comment>
<dbReference type="EMBL" id="AAPE02052050">
    <property type="status" value="NOT_ANNOTATED_CDS"/>
    <property type="molecule type" value="Genomic_DNA"/>
</dbReference>
<reference evidence="9" key="2">
    <citation type="submission" date="2025-08" db="UniProtKB">
        <authorList>
            <consortium name="Ensembl"/>
        </authorList>
    </citation>
    <scope>IDENTIFICATION</scope>
</reference>
<feature type="chain" id="PRO_5003419065" description="tryptase" evidence="7">
    <location>
        <begin position="33"/>
        <end position="383"/>
    </location>
</feature>
<gene>
    <name evidence="9" type="primary">LOC102430277</name>
</gene>
<dbReference type="Pfam" id="PF00089">
    <property type="entry name" value="Trypsin"/>
    <property type="match status" value="1"/>
</dbReference>
<dbReference type="Proteomes" id="UP000001074">
    <property type="component" value="Unassembled WGS sequence"/>
</dbReference>
<evidence type="ECO:0000256" key="7">
    <source>
        <dbReference type="SAM" id="SignalP"/>
    </source>
</evidence>
<dbReference type="EC" id="3.4.21.59" evidence="5"/>
<dbReference type="PANTHER" id="PTHR24253:SF42">
    <property type="entry name" value="PROTEASE, SERINE 47"/>
    <property type="match status" value="1"/>
</dbReference>
<dbReference type="PROSITE" id="PS00135">
    <property type="entry name" value="TRYPSIN_SER"/>
    <property type="match status" value="1"/>
</dbReference>
<evidence type="ECO:0000313" key="9">
    <source>
        <dbReference type="Ensembl" id="ENSMLUP00000018149.1"/>
    </source>
</evidence>
<evidence type="ECO:0000313" key="10">
    <source>
        <dbReference type="Proteomes" id="UP000001074"/>
    </source>
</evidence>
<dbReference type="FunCoup" id="G1Q366">
    <property type="interactions" value="11"/>
</dbReference>
<dbReference type="PROSITE" id="PS50240">
    <property type="entry name" value="TRYPSIN_DOM"/>
    <property type="match status" value="1"/>
</dbReference>
<accession>G1Q366</accession>
<evidence type="ECO:0000256" key="5">
    <source>
        <dbReference type="ARBA" id="ARBA00066748"/>
    </source>
</evidence>
<dbReference type="Gene3D" id="2.40.10.10">
    <property type="entry name" value="Trypsin-like serine proteases"/>
    <property type="match status" value="2"/>
</dbReference>
<sequence length="383" mass="41895">AMGKEKWTRGGRGPGWPVDLLWLLLLLPWVAPGQRRSLATANPASAPGETVESGAPAPTVQRLAPGTPGQGDFSTVCGKPKVMGKIYGGQDVVAGQWPWQAGLLYHNTHICGAVLINSFWLVSTAHCFLNKSGAPEDYQVLLGSTQLYQHTQHARKMSVNRIIMHPDFEKFHPFGNDIAMLQLHLPVNFTSYISPACLPTPGIQLPSHSSCWITGWGMLSEDKQLLPPFHLQEGKVGLIENKLCNMLYGQRLGTGKTNSVHEEMLCAGDILTGKAICQGDSGSPLVCDLLDAWVLVGLASWGLDCRHPIYPSVFTNITYFADWIREIQRLTPPPDPTAALPQTQLPYRPLQAAGSPRPGTALLPPQTWLLLLSVLRARWQALQ</sequence>
<evidence type="ECO:0000256" key="3">
    <source>
        <dbReference type="ARBA" id="ARBA00050838"/>
    </source>
</evidence>
<dbReference type="AlphaFoldDB" id="G1Q366"/>
<dbReference type="Ensembl" id="ENSMLUT00000022596.1">
    <property type="protein sequence ID" value="ENSMLUP00000018149.1"/>
    <property type="gene ID" value="ENSMLUG00000027925.1"/>
</dbReference>
<name>G1Q366_MYOLU</name>
<dbReference type="OMA" id="FGSDIVM"/>
<dbReference type="GO" id="GO:0004252">
    <property type="term" value="F:serine-type endopeptidase activity"/>
    <property type="evidence" value="ECO:0007669"/>
    <property type="project" value="UniProtKB-EC"/>
</dbReference>
<dbReference type="CDD" id="cd00190">
    <property type="entry name" value="Tryp_SPc"/>
    <property type="match status" value="1"/>
</dbReference>
<dbReference type="InterPro" id="IPR009003">
    <property type="entry name" value="Peptidase_S1_PA"/>
</dbReference>
<feature type="signal peptide" evidence="7">
    <location>
        <begin position="1"/>
        <end position="32"/>
    </location>
</feature>
<evidence type="ECO:0000256" key="6">
    <source>
        <dbReference type="SAM" id="MobiDB-lite"/>
    </source>
</evidence>
<evidence type="ECO:0000256" key="4">
    <source>
        <dbReference type="ARBA" id="ARBA00054350"/>
    </source>
</evidence>
<comment type="catalytic activity">
    <reaction evidence="3">
        <text>Preferential cleavage: Arg-|-Xaa, Lys-|-Xaa, but with more restricted specificity than trypsin.</text>
        <dbReference type="EC" id="3.4.21.59"/>
    </reaction>
</comment>
<reference evidence="9" key="3">
    <citation type="submission" date="2025-09" db="UniProtKB">
        <authorList>
            <consortium name="Ensembl"/>
        </authorList>
    </citation>
    <scope>IDENTIFICATION</scope>
</reference>
<dbReference type="eggNOG" id="KOG3627">
    <property type="taxonomic scope" value="Eukaryota"/>
</dbReference>
<organism evidence="9 10">
    <name type="scientific">Myotis lucifugus</name>
    <name type="common">Little brown bat</name>
    <dbReference type="NCBI Taxonomy" id="59463"/>
    <lineage>
        <taxon>Eukaryota</taxon>
        <taxon>Metazoa</taxon>
        <taxon>Chordata</taxon>
        <taxon>Craniata</taxon>
        <taxon>Vertebrata</taxon>
        <taxon>Euteleostomi</taxon>
        <taxon>Mammalia</taxon>
        <taxon>Eutheria</taxon>
        <taxon>Laurasiatheria</taxon>
        <taxon>Chiroptera</taxon>
        <taxon>Yangochiroptera</taxon>
        <taxon>Vespertilionidae</taxon>
        <taxon>Myotis</taxon>
    </lineage>
</organism>
<keyword evidence="7" id="KW-0732">Signal</keyword>
<dbReference type="FunFam" id="2.40.10.10:FF:000039">
    <property type="entry name" value="Brain-specific serine protease 4"/>
    <property type="match status" value="1"/>
</dbReference>
<feature type="domain" description="Peptidase S1" evidence="8">
    <location>
        <begin position="86"/>
        <end position="329"/>
    </location>
</feature>
<dbReference type="GO" id="GO:0006508">
    <property type="term" value="P:proteolysis"/>
    <property type="evidence" value="ECO:0007669"/>
    <property type="project" value="InterPro"/>
</dbReference>
<evidence type="ECO:0000256" key="2">
    <source>
        <dbReference type="ARBA" id="ARBA00023157"/>
    </source>
</evidence>
<dbReference type="STRING" id="59463.ENSMLUP00000018149"/>
<comment type="function">
    <text evidence="4">Tryptase is the major neutral protease present in mast cells and is secreted upon the coupled activation-degranulation response of this cell type.</text>
</comment>
<dbReference type="SMART" id="SM00020">
    <property type="entry name" value="Tryp_SPc"/>
    <property type="match status" value="1"/>
</dbReference>
<keyword evidence="10" id="KW-1185">Reference proteome</keyword>
<dbReference type="InParanoid" id="G1Q366"/>
<protein>
    <recommendedName>
        <fullName evidence="5">tryptase</fullName>
        <ecNumber evidence="5">3.4.21.59</ecNumber>
    </recommendedName>
</protein>
<dbReference type="InterPro" id="IPR033116">
    <property type="entry name" value="TRYPSIN_SER"/>
</dbReference>
<reference evidence="9 10" key="1">
    <citation type="journal article" date="2011" name="Nature">
        <title>A high-resolution map of human evolutionary constraint using 29 mammals.</title>
        <authorList>
            <person name="Lindblad-Toh K."/>
            <person name="Garber M."/>
            <person name="Zuk O."/>
            <person name="Lin M.F."/>
            <person name="Parker B.J."/>
            <person name="Washietl S."/>
            <person name="Kheradpour P."/>
            <person name="Ernst J."/>
            <person name="Jordan G."/>
            <person name="Mauceli E."/>
            <person name="Ward L.D."/>
            <person name="Lowe C.B."/>
            <person name="Holloway A.K."/>
            <person name="Clamp M."/>
            <person name="Gnerre S."/>
            <person name="Alfoldi J."/>
            <person name="Beal K."/>
            <person name="Chang J."/>
            <person name="Clawson H."/>
            <person name="Cuff J."/>
            <person name="Di Palma F."/>
            <person name="Fitzgerald S."/>
            <person name="Flicek P."/>
            <person name="Guttman M."/>
            <person name="Hubisz M.J."/>
            <person name="Jaffe D.B."/>
            <person name="Jungreis I."/>
            <person name="Kent W.J."/>
            <person name="Kostka D."/>
            <person name="Lara M."/>
            <person name="Martins A.L."/>
            <person name="Massingham T."/>
            <person name="Moltke I."/>
            <person name="Raney B.J."/>
            <person name="Rasmussen M.D."/>
            <person name="Robinson J."/>
            <person name="Stark A."/>
            <person name="Vilella A.J."/>
            <person name="Wen J."/>
            <person name="Xie X."/>
            <person name="Zody M.C."/>
            <person name="Baldwin J."/>
            <person name="Bloom T."/>
            <person name="Chin C.W."/>
            <person name="Heiman D."/>
            <person name="Nicol R."/>
            <person name="Nusbaum C."/>
            <person name="Young S."/>
            <person name="Wilkinson J."/>
            <person name="Worley K.C."/>
            <person name="Kovar C.L."/>
            <person name="Muzny D.M."/>
            <person name="Gibbs R.A."/>
            <person name="Cree A."/>
            <person name="Dihn H.H."/>
            <person name="Fowler G."/>
            <person name="Jhangiani S."/>
            <person name="Joshi V."/>
            <person name="Lee S."/>
            <person name="Lewis L.R."/>
            <person name="Nazareth L.V."/>
            <person name="Okwuonu G."/>
            <person name="Santibanez J."/>
            <person name="Warren W.C."/>
            <person name="Mardis E.R."/>
            <person name="Weinstock G.M."/>
            <person name="Wilson R.K."/>
            <person name="Delehaunty K."/>
            <person name="Dooling D."/>
            <person name="Fronik C."/>
            <person name="Fulton L."/>
            <person name="Fulton B."/>
            <person name="Graves T."/>
            <person name="Minx P."/>
            <person name="Sodergren E."/>
            <person name="Birney E."/>
            <person name="Margulies E.H."/>
            <person name="Herrero J."/>
            <person name="Green E.D."/>
            <person name="Haussler D."/>
            <person name="Siepel A."/>
            <person name="Goldman N."/>
            <person name="Pollard K.S."/>
            <person name="Pedersen J.S."/>
            <person name="Lander E.S."/>
            <person name="Kellis M."/>
        </authorList>
    </citation>
    <scope>NUCLEOTIDE SEQUENCE [LARGE SCALE GENOMIC DNA]</scope>
</reference>
<dbReference type="EMBL" id="AAPE02052051">
    <property type="status" value="NOT_ANNOTATED_CDS"/>
    <property type="molecule type" value="Genomic_DNA"/>
</dbReference>
<dbReference type="InterPro" id="IPR001254">
    <property type="entry name" value="Trypsin_dom"/>
</dbReference>
<proteinExistence type="predicted"/>
<dbReference type="SUPFAM" id="SSF50494">
    <property type="entry name" value="Trypsin-like serine proteases"/>
    <property type="match status" value="1"/>
</dbReference>
<dbReference type="PANTHER" id="PTHR24253">
    <property type="entry name" value="TRANSMEMBRANE PROTEASE SERINE"/>
    <property type="match status" value="1"/>
</dbReference>
<dbReference type="InterPro" id="IPR001314">
    <property type="entry name" value="Peptidase_S1A"/>
</dbReference>
<dbReference type="GeneTree" id="ENSGT00940000157345"/>
<evidence type="ECO:0000256" key="1">
    <source>
        <dbReference type="ARBA" id="ARBA00011881"/>
    </source>
</evidence>
<dbReference type="PRINTS" id="PR00722">
    <property type="entry name" value="CHYMOTRYPSIN"/>
</dbReference>
<dbReference type="HOGENOM" id="CLU_006842_0_4_1"/>
<dbReference type="InterPro" id="IPR043504">
    <property type="entry name" value="Peptidase_S1_PA_chymotrypsin"/>
</dbReference>
<feature type="region of interest" description="Disordered" evidence="6">
    <location>
        <begin position="39"/>
        <end position="72"/>
    </location>
</feature>
<keyword evidence="2" id="KW-1015">Disulfide bond</keyword>
<evidence type="ECO:0000259" key="8">
    <source>
        <dbReference type="PROSITE" id="PS50240"/>
    </source>
</evidence>